<protein>
    <submittedName>
        <fullName evidence="2">Uncharacterized protein</fullName>
    </submittedName>
</protein>
<evidence type="ECO:0000313" key="2">
    <source>
        <dbReference type="EMBL" id="OEL23766.1"/>
    </source>
</evidence>
<comment type="caution">
    <text evidence="2">The sequence shown here is derived from an EMBL/GenBank/DDBJ whole genome shotgun (WGS) entry which is preliminary data.</text>
</comment>
<feature type="non-terminal residue" evidence="2">
    <location>
        <position position="1"/>
    </location>
</feature>
<organism evidence="2 3">
    <name type="scientific">Dichanthelium oligosanthes</name>
    <dbReference type="NCBI Taxonomy" id="888268"/>
    <lineage>
        <taxon>Eukaryota</taxon>
        <taxon>Viridiplantae</taxon>
        <taxon>Streptophyta</taxon>
        <taxon>Embryophyta</taxon>
        <taxon>Tracheophyta</taxon>
        <taxon>Spermatophyta</taxon>
        <taxon>Magnoliopsida</taxon>
        <taxon>Liliopsida</taxon>
        <taxon>Poales</taxon>
        <taxon>Poaceae</taxon>
        <taxon>PACMAD clade</taxon>
        <taxon>Panicoideae</taxon>
        <taxon>Panicodae</taxon>
        <taxon>Paniceae</taxon>
        <taxon>Dichantheliinae</taxon>
        <taxon>Dichanthelium</taxon>
    </lineage>
</organism>
<evidence type="ECO:0000313" key="3">
    <source>
        <dbReference type="Proteomes" id="UP000095767"/>
    </source>
</evidence>
<accession>A0A1E5VF47</accession>
<name>A0A1E5VF47_9POAL</name>
<reference evidence="2 3" key="1">
    <citation type="submission" date="2016-09" db="EMBL/GenBank/DDBJ databases">
        <title>The draft genome of Dichanthelium oligosanthes: A C3 panicoid grass species.</title>
        <authorList>
            <person name="Studer A.J."/>
            <person name="Schnable J.C."/>
            <person name="Brutnell T.P."/>
        </authorList>
    </citation>
    <scope>NUCLEOTIDE SEQUENCE [LARGE SCALE GENOMIC DNA]</scope>
    <source>
        <strain evidence="3">cv. Kellogg 1175</strain>
        <tissue evidence="2">Leaf</tissue>
    </source>
</reference>
<keyword evidence="3" id="KW-1185">Reference proteome</keyword>
<sequence>LGTLPPSRRPPAAHSSGRRTERPTLTIPEAGLQMAGSSSTSSVYIKFFSIPSMYIHANAWLSCRFFFTHGSRADLRRSTLCMHFFTQ</sequence>
<gene>
    <name evidence="2" type="ORF">BAE44_0015214</name>
</gene>
<dbReference type="AlphaFoldDB" id="A0A1E5VF47"/>
<dbReference type="Proteomes" id="UP000095767">
    <property type="component" value="Unassembled WGS sequence"/>
</dbReference>
<feature type="region of interest" description="Disordered" evidence="1">
    <location>
        <begin position="1"/>
        <end position="38"/>
    </location>
</feature>
<proteinExistence type="predicted"/>
<dbReference type="EMBL" id="LWDX02041671">
    <property type="protein sequence ID" value="OEL23766.1"/>
    <property type="molecule type" value="Genomic_DNA"/>
</dbReference>
<evidence type="ECO:0000256" key="1">
    <source>
        <dbReference type="SAM" id="MobiDB-lite"/>
    </source>
</evidence>